<accession>A0A0B7NC77</accession>
<organism evidence="2 3">
    <name type="scientific">Parasitella parasitica</name>
    <dbReference type="NCBI Taxonomy" id="35722"/>
    <lineage>
        <taxon>Eukaryota</taxon>
        <taxon>Fungi</taxon>
        <taxon>Fungi incertae sedis</taxon>
        <taxon>Mucoromycota</taxon>
        <taxon>Mucoromycotina</taxon>
        <taxon>Mucoromycetes</taxon>
        <taxon>Mucorales</taxon>
        <taxon>Mucorineae</taxon>
        <taxon>Mucoraceae</taxon>
        <taxon>Parasitella</taxon>
    </lineage>
</organism>
<evidence type="ECO:0000256" key="1">
    <source>
        <dbReference type="SAM" id="MobiDB-lite"/>
    </source>
</evidence>
<protein>
    <submittedName>
        <fullName evidence="2">Uncharacterized protein</fullName>
    </submittedName>
</protein>
<name>A0A0B7NC77_9FUNG</name>
<dbReference type="EMBL" id="LN732886">
    <property type="protein sequence ID" value="CEP16176.1"/>
    <property type="molecule type" value="Genomic_DNA"/>
</dbReference>
<feature type="region of interest" description="Disordered" evidence="1">
    <location>
        <begin position="1"/>
        <end position="20"/>
    </location>
</feature>
<dbReference type="AlphaFoldDB" id="A0A0B7NC77"/>
<dbReference type="Proteomes" id="UP000054107">
    <property type="component" value="Unassembled WGS sequence"/>
</dbReference>
<proteinExistence type="predicted"/>
<evidence type="ECO:0000313" key="3">
    <source>
        <dbReference type="Proteomes" id="UP000054107"/>
    </source>
</evidence>
<gene>
    <name evidence="2" type="primary">PARPA_10422.1 scaffold 40485</name>
</gene>
<evidence type="ECO:0000313" key="2">
    <source>
        <dbReference type="EMBL" id="CEP16176.1"/>
    </source>
</evidence>
<reference evidence="2 3" key="1">
    <citation type="submission" date="2014-09" db="EMBL/GenBank/DDBJ databases">
        <authorList>
            <person name="Ellenberger Sabrina"/>
        </authorList>
    </citation>
    <scope>NUCLEOTIDE SEQUENCE [LARGE SCALE GENOMIC DNA]</scope>
    <source>
        <strain evidence="2 3">CBS 412.66</strain>
    </source>
</reference>
<dbReference type="OrthoDB" id="2227456at2759"/>
<sequence>MHPFKHTKWRSLPSNDKEGKQEKPVVVAFGAAQFWDLRGNVPAPTKVIRKALNRFLNQRRLEQKLSTLMNSSGAGIFPVKKCSSCNVKYNRDHMAAMNIRSAFLYMVAHGGEDRPELFVQPE</sequence>
<keyword evidence="3" id="KW-1185">Reference proteome</keyword>